<dbReference type="EMBL" id="QRVA01000001">
    <property type="protein sequence ID" value="RGS19727.1"/>
    <property type="molecule type" value="Genomic_DNA"/>
</dbReference>
<dbReference type="InterPro" id="IPR023996">
    <property type="entry name" value="TonB-dep_OMP_SusC/RagA"/>
</dbReference>
<dbReference type="InterPro" id="IPR008969">
    <property type="entry name" value="CarboxyPept-like_regulatory"/>
</dbReference>
<gene>
    <name evidence="14" type="ORF">DWY11_00410</name>
    <name evidence="13" type="ORF">NNC55_07345</name>
</gene>
<dbReference type="Pfam" id="PF13715">
    <property type="entry name" value="CarbopepD_reg_2"/>
    <property type="match status" value="1"/>
</dbReference>
<evidence type="ECO:0000259" key="12">
    <source>
        <dbReference type="Pfam" id="PF07715"/>
    </source>
</evidence>
<evidence type="ECO:0000259" key="11">
    <source>
        <dbReference type="Pfam" id="PF00593"/>
    </source>
</evidence>
<keyword evidence="10" id="KW-0732">Signal</keyword>
<feature type="domain" description="TonB-dependent receptor-like beta-barrel" evidence="11">
    <location>
        <begin position="434"/>
        <end position="1057"/>
    </location>
</feature>
<dbReference type="Gene3D" id="2.170.130.10">
    <property type="entry name" value="TonB-dependent receptor, plug domain"/>
    <property type="match status" value="1"/>
</dbReference>
<keyword evidence="14" id="KW-0675">Receptor</keyword>
<comment type="subcellular location">
    <subcellularLocation>
        <location evidence="1 8">Cell outer membrane</location>
        <topology evidence="1 8">Multi-pass membrane protein</topology>
    </subcellularLocation>
</comment>
<dbReference type="FunFam" id="2.170.130.10:FF:000024">
    <property type="entry name" value="Outer membrane protein"/>
    <property type="match status" value="1"/>
</dbReference>
<proteinExistence type="inferred from homology"/>
<dbReference type="InterPro" id="IPR039426">
    <property type="entry name" value="TonB-dep_rcpt-like"/>
</dbReference>
<dbReference type="EMBL" id="JANDWN010000016">
    <property type="protein sequence ID" value="MCP9599768.1"/>
    <property type="molecule type" value="Genomic_DNA"/>
</dbReference>
<sequence length="1094" mass="122542">MRQTQKISGFVHSQAYVKAIACLVLACGGTLPTLAASETLSNPKVEEAQQSEITVKGTVVDDAGEPVIGATIMEKGTRNGTVTDIDGNYVIKVKRNAQLTISYLGYATQVVPAGTSKVVLKSNDTKLNEVVVVGFGTQKKVNLTGAVTAVSGEELDSRPVSNATQALQGMVAGLQITQAAGSLDDTPSLNVRGTTTIGQGSSGSPLVLIDGMEGDINTINPQDIASVSVLKDAAASSIYGSRAPFGVILITTKTGGKRDKVSVNYNNNFRFSTPIRMKHSMNSVDFACMQNDANTNIGGGQLFTPDHVQRMKDWIEGEYVNAGTRKDKNGNLIYSLDADANGYWLSGFTDGYASTDFYDAIYKKHTFSQEHNVSATGGDEKLNYYASFGYLGQDGLIKVADEGSSRYTATAKISSQWTNWMKFNYSLRFVRKDYHRPQSLGSGVYEYLGGQWPCVPLYDRNGNLYNEMVNTMTNGGTYRYQNDEYNHQVGLDIEPIKNWVTHAIFNYRTSHNESHTDMQHTYLYNLNGEAYDQNNFTYVGEDYYKENYTNFQLYSEYSFNLQKKHNFHIMAGFQSEDERMKYKYADRAGLIVGNKPQIDGTTGIDAYGNPVDPSVSGNMSRWTTCGFFGRLNYDYQGKYLFEVNGRYDGSSRFRPGNQWKFFPSVSAGWNIAQENFMQPINDWIGQLKLRVSYGNLGNQNVGTYQTYQTIGVYANNGTWMQDGLKPMTAWAPGLVSQNLTWETIQSFNVGLDFAFLKDRLHGSFDWYVRKTKNMIGNAPELPSILGTAVPVTNNTDLRTNGWELTIGWNDRLSNGLQYGISFNLSDAYATITRYPNNPSHSLGNYIEGQRIGDIYGFETIGIAKSQEEMDAHIAKVDQSTIDNNKWGAGDIMYRDLNNDGKISWGANTLEDHGDLKKIGNSTPRYLFGIDLNAAWKGFDVRCFFQGVMKREYWASTRYFFGTFEYGRWYQICLDGLQDYYRDENSWSVVNGFQEPNKDAYLPRAAYSAKNEQVQTKYLQDASYIRLKNLQIGYTLPQDLTRKISIEKLRVYFSGENLWTGTSLRKQYDPETIGTWYGNGYPLNTTFSFGLSLTL</sequence>
<evidence type="ECO:0000256" key="5">
    <source>
        <dbReference type="ARBA" id="ARBA00023077"/>
    </source>
</evidence>
<dbReference type="FunFam" id="2.60.40.1120:FF:000003">
    <property type="entry name" value="Outer membrane protein Omp121"/>
    <property type="match status" value="1"/>
</dbReference>
<evidence type="ECO:0000256" key="7">
    <source>
        <dbReference type="ARBA" id="ARBA00023237"/>
    </source>
</evidence>
<dbReference type="Pfam" id="PF07715">
    <property type="entry name" value="Plug"/>
    <property type="match status" value="1"/>
</dbReference>
<keyword evidence="6 8" id="KW-0472">Membrane</keyword>
<keyword evidence="5 9" id="KW-0798">TonB box</keyword>
<dbReference type="NCBIfam" id="TIGR04056">
    <property type="entry name" value="OMP_RagA_SusC"/>
    <property type="match status" value="1"/>
</dbReference>
<evidence type="ECO:0000256" key="1">
    <source>
        <dbReference type="ARBA" id="ARBA00004571"/>
    </source>
</evidence>
<dbReference type="InterPro" id="IPR000531">
    <property type="entry name" value="Beta-barrel_TonB"/>
</dbReference>
<dbReference type="RefSeq" id="WP_117586014.1">
    <property type="nucleotide sequence ID" value="NZ_JANDWK010000014.1"/>
</dbReference>
<protein>
    <submittedName>
        <fullName evidence="14">TonB-dependent receptor</fullName>
    </submittedName>
</protein>
<keyword evidence="4 8" id="KW-0812">Transmembrane</keyword>
<dbReference type="AlphaFoldDB" id="A0A3E5EC91"/>
<evidence type="ECO:0000256" key="8">
    <source>
        <dbReference type="PROSITE-ProRule" id="PRU01360"/>
    </source>
</evidence>
<dbReference type="GO" id="GO:0009279">
    <property type="term" value="C:cell outer membrane"/>
    <property type="evidence" value="ECO:0007669"/>
    <property type="project" value="UniProtKB-SubCell"/>
</dbReference>
<reference evidence="13" key="2">
    <citation type="submission" date="2022-07" db="EMBL/GenBank/DDBJ databases">
        <title>Prevotella copri.</title>
        <authorList>
            <person name="Yang C."/>
        </authorList>
    </citation>
    <scope>NUCLEOTIDE SEQUENCE</scope>
    <source>
        <strain evidence="13">HF1476</strain>
    </source>
</reference>
<organism evidence="14 15">
    <name type="scientific">Segatella copri</name>
    <dbReference type="NCBI Taxonomy" id="165179"/>
    <lineage>
        <taxon>Bacteria</taxon>
        <taxon>Pseudomonadati</taxon>
        <taxon>Bacteroidota</taxon>
        <taxon>Bacteroidia</taxon>
        <taxon>Bacteroidales</taxon>
        <taxon>Prevotellaceae</taxon>
        <taxon>Segatella</taxon>
    </lineage>
</organism>
<dbReference type="Pfam" id="PF00593">
    <property type="entry name" value="TonB_dep_Rec_b-barrel"/>
    <property type="match status" value="1"/>
</dbReference>
<keyword evidence="3 8" id="KW-1134">Transmembrane beta strand</keyword>
<evidence type="ECO:0000256" key="10">
    <source>
        <dbReference type="SAM" id="SignalP"/>
    </source>
</evidence>
<evidence type="ECO:0000256" key="6">
    <source>
        <dbReference type="ARBA" id="ARBA00023136"/>
    </source>
</evidence>
<comment type="caution">
    <text evidence="14">The sequence shown here is derived from an EMBL/GenBank/DDBJ whole genome shotgun (WGS) entry which is preliminary data.</text>
</comment>
<name>A0A3E5EC91_9BACT</name>
<evidence type="ECO:0000313" key="15">
    <source>
        <dbReference type="Proteomes" id="UP000283872"/>
    </source>
</evidence>
<dbReference type="Gene3D" id="2.60.40.1120">
    <property type="entry name" value="Carboxypeptidase-like, regulatory domain"/>
    <property type="match status" value="1"/>
</dbReference>
<dbReference type="PROSITE" id="PS52016">
    <property type="entry name" value="TONB_DEPENDENT_REC_3"/>
    <property type="match status" value="1"/>
</dbReference>
<accession>A0A3E5EC91</accession>
<dbReference type="Proteomes" id="UP001204486">
    <property type="component" value="Unassembled WGS sequence"/>
</dbReference>
<evidence type="ECO:0000256" key="3">
    <source>
        <dbReference type="ARBA" id="ARBA00022452"/>
    </source>
</evidence>
<keyword evidence="2 8" id="KW-0813">Transport</keyword>
<evidence type="ECO:0000313" key="14">
    <source>
        <dbReference type="EMBL" id="RGS19727.1"/>
    </source>
</evidence>
<evidence type="ECO:0000256" key="2">
    <source>
        <dbReference type="ARBA" id="ARBA00022448"/>
    </source>
</evidence>
<feature type="domain" description="TonB-dependent receptor plug" evidence="12">
    <location>
        <begin position="140"/>
        <end position="247"/>
    </location>
</feature>
<dbReference type="InterPro" id="IPR036942">
    <property type="entry name" value="Beta-barrel_TonB_sf"/>
</dbReference>
<dbReference type="SUPFAM" id="SSF56935">
    <property type="entry name" value="Porins"/>
    <property type="match status" value="1"/>
</dbReference>
<dbReference type="Proteomes" id="UP000283872">
    <property type="component" value="Unassembled WGS sequence"/>
</dbReference>
<dbReference type="InterPro" id="IPR012910">
    <property type="entry name" value="Plug_dom"/>
</dbReference>
<dbReference type="Gene3D" id="2.40.170.20">
    <property type="entry name" value="TonB-dependent receptor, beta-barrel domain"/>
    <property type="match status" value="1"/>
</dbReference>
<feature type="signal peptide" evidence="10">
    <location>
        <begin position="1"/>
        <end position="35"/>
    </location>
</feature>
<evidence type="ECO:0000313" key="13">
    <source>
        <dbReference type="EMBL" id="MCP9599768.1"/>
    </source>
</evidence>
<comment type="similarity">
    <text evidence="8 9">Belongs to the TonB-dependent receptor family.</text>
</comment>
<dbReference type="InterPro" id="IPR037066">
    <property type="entry name" value="Plug_dom_sf"/>
</dbReference>
<feature type="chain" id="PRO_5043182885" evidence="10">
    <location>
        <begin position="36"/>
        <end position="1094"/>
    </location>
</feature>
<dbReference type="NCBIfam" id="TIGR04057">
    <property type="entry name" value="SusC_RagA_signa"/>
    <property type="match status" value="1"/>
</dbReference>
<keyword evidence="7 8" id="KW-0998">Cell outer membrane</keyword>
<evidence type="ECO:0000256" key="4">
    <source>
        <dbReference type="ARBA" id="ARBA00022692"/>
    </source>
</evidence>
<evidence type="ECO:0000256" key="9">
    <source>
        <dbReference type="RuleBase" id="RU003357"/>
    </source>
</evidence>
<reference evidence="14 15" key="1">
    <citation type="submission" date="2018-08" db="EMBL/GenBank/DDBJ databases">
        <title>A genome reference for cultivated species of the human gut microbiota.</title>
        <authorList>
            <person name="Zou Y."/>
            <person name="Xue W."/>
            <person name="Luo G."/>
        </authorList>
    </citation>
    <scope>NUCLEOTIDE SEQUENCE [LARGE SCALE GENOMIC DNA]</scope>
    <source>
        <strain evidence="14 15">AF24-12</strain>
    </source>
</reference>
<dbReference type="SUPFAM" id="SSF49464">
    <property type="entry name" value="Carboxypeptidase regulatory domain-like"/>
    <property type="match status" value="1"/>
</dbReference>
<dbReference type="InterPro" id="IPR023997">
    <property type="entry name" value="TonB-dep_OMP_SusC/RagA_CS"/>
</dbReference>